<dbReference type="Gene3D" id="1.10.10.10">
    <property type="entry name" value="Winged helix-like DNA-binding domain superfamily/Winged helix DNA-binding domain"/>
    <property type="match status" value="1"/>
</dbReference>
<dbReference type="PROSITE" id="PS50043">
    <property type="entry name" value="HTH_LUXR_2"/>
    <property type="match status" value="1"/>
</dbReference>
<organism evidence="5 6">
    <name type="scientific">Galactobacter valiniphilus</name>
    <dbReference type="NCBI Taxonomy" id="2676122"/>
    <lineage>
        <taxon>Bacteria</taxon>
        <taxon>Bacillati</taxon>
        <taxon>Actinomycetota</taxon>
        <taxon>Actinomycetes</taxon>
        <taxon>Micrococcales</taxon>
        <taxon>Micrococcaceae</taxon>
        <taxon>Galactobacter</taxon>
    </lineage>
</organism>
<evidence type="ECO:0000313" key="6">
    <source>
        <dbReference type="Proteomes" id="UP000265419"/>
    </source>
</evidence>
<dbReference type="InterPro" id="IPR016032">
    <property type="entry name" value="Sig_transdc_resp-reg_C-effctor"/>
</dbReference>
<keyword evidence="2" id="KW-0238">DNA-binding</keyword>
<dbReference type="PANTHER" id="PTHR44688:SF16">
    <property type="entry name" value="DNA-BINDING TRANSCRIPTIONAL ACTIVATOR DEVR_DOSR"/>
    <property type="match status" value="1"/>
</dbReference>
<gene>
    <name evidence="5" type="ORF">DWB68_02070</name>
</gene>
<evidence type="ECO:0000256" key="3">
    <source>
        <dbReference type="ARBA" id="ARBA00023163"/>
    </source>
</evidence>
<dbReference type="AlphaFoldDB" id="A0A399JDV7"/>
<dbReference type="SUPFAM" id="SSF46894">
    <property type="entry name" value="C-terminal effector domain of the bipartite response regulators"/>
    <property type="match status" value="1"/>
</dbReference>
<evidence type="ECO:0000259" key="4">
    <source>
        <dbReference type="PROSITE" id="PS50043"/>
    </source>
</evidence>
<dbReference type="GO" id="GO:0006355">
    <property type="term" value="P:regulation of DNA-templated transcription"/>
    <property type="evidence" value="ECO:0007669"/>
    <property type="project" value="InterPro"/>
</dbReference>
<dbReference type="CDD" id="cd06170">
    <property type="entry name" value="LuxR_C_like"/>
    <property type="match status" value="1"/>
</dbReference>
<proteinExistence type="predicted"/>
<protein>
    <submittedName>
        <fullName evidence="5">Helix-turn-helix transcriptional regulator</fullName>
    </submittedName>
</protein>
<dbReference type="EMBL" id="QQXK01000003">
    <property type="protein sequence ID" value="RII43414.1"/>
    <property type="molecule type" value="Genomic_DNA"/>
</dbReference>
<feature type="domain" description="HTH luxR-type" evidence="4">
    <location>
        <begin position="633"/>
        <end position="698"/>
    </location>
</feature>
<evidence type="ECO:0000256" key="2">
    <source>
        <dbReference type="ARBA" id="ARBA00023125"/>
    </source>
</evidence>
<name>A0A399JDV7_9MICC</name>
<evidence type="ECO:0000313" key="5">
    <source>
        <dbReference type="EMBL" id="RII43414.1"/>
    </source>
</evidence>
<dbReference type="SMART" id="SM00421">
    <property type="entry name" value="HTH_LUXR"/>
    <property type="match status" value="1"/>
</dbReference>
<dbReference type="InterPro" id="IPR027417">
    <property type="entry name" value="P-loop_NTPase"/>
</dbReference>
<comment type="caution">
    <text evidence="5">The sequence shown here is derived from an EMBL/GenBank/DDBJ whole genome shotgun (WGS) entry which is preliminary data.</text>
</comment>
<dbReference type="InterPro" id="IPR036388">
    <property type="entry name" value="WH-like_DNA-bd_sf"/>
</dbReference>
<evidence type="ECO:0000256" key="1">
    <source>
        <dbReference type="ARBA" id="ARBA00023015"/>
    </source>
</evidence>
<dbReference type="PRINTS" id="PR00038">
    <property type="entry name" value="HTHLUXR"/>
</dbReference>
<keyword evidence="1" id="KW-0805">Transcription regulation</keyword>
<reference evidence="5 6" key="1">
    <citation type="submission" date="2018-07" db="EMBL/GenBank/DDBJ databases">
        <title>Arthrobacter sp. nov., isolated from raw cow's milk with high bacterial count.</title>
        <authorList>
            <person name="Hahne J."/>
            <person name="Isele D."/>
            <person name="Lipski A."/>
        </authorList>
    </citation>
    <scope>NUCLEOTIDE SEQUENCE [LARGE SCALE GENOMIC DNA]</scope>
    <source>
        <strain evidence="5 6">JZ R-35</strain>
    </source>
</reference>
<keyword evidence="6" id="KW-1185">Reference proteome</keyword>
<dbReference type="InterPro" id="IPR000792">
    <property type="entry name" value="Tscrpt_reg_LuxR_C"/>
</dbReference>
<dbReference type="SUPFAM" id="SSF52540">
    <property type="entry name" value="P-loop containing nucleoside triphosphate hydrolases"/>
    <property type="match status" value="1"/>
</dbReference>
<dbReference type="Proteomes" id="UP000265419">
    <property type="component" value="Unassembled WGS sequence"/>
</dbReference>
<keyword evidence="3" id="KW-0804">Transcription</keyword>
<accession>A0A399JDV7</accession>
<dbReference type="Pfam" id="PF00196">
    <property type="entry name" value="GerE"/>
    <property type="match status" value="1"/>
</dbReference>
<dbReference type="GO" id="GO:0003677">
    <property type="term" value="F:DNA binding"/>
    <property type="evidence" value="ECO:0007669"/>
    <property type="project" value="UniProtKB-KW"/>
</dbReference>
<sequence length="703" mass="74901">MRHLWRRHSVVIVEGPSGSGRSSTAFAAVSAEVAEGGRHGLIIQGAQGPDIDDLRMWIATRVAVARASGSGQQPTFAVVDDLHLLDDEAWGLIERLSKEHGTRWVMTVAMGRAETRVAALLAAGAGHLRVSTVSTQAARDILAETWGHEPSPGMVDVVYELTAGRPGWIHKWAKASAHVPPEAKLAGRGELATYEWNVFQRTARVLGEGLGVGVEARAAMERLGRGVETPADARLLLERGEAIETDYSPRLLIAVPILRRLVAHDAETALAAAEHPEPATTAARRWLEMCMPDGARRRLEGQASPEARLLRLEAAALLGETAAGRNELASLLGEGASFSGNDAQRLLALALAGLNRPALDQLREVEHVPEILGAISLARDGDLAGAQRLADVGAGAGTEPNALGLAPLRRALAAWYAALSDDTVSAYRLMFGATPSSYTPLEAVSPLWEALLGDLHALTCLVLGEWNRVGMRPEPFPRRANTWLRHDAGSWPIVAVAMGVDRGHGRLTRCVFADSIHGMAWLTAFARVVADDAELTSPATLARVRRPEEPGLARLLGVWRSRAEMLQRGAVVRGSDEEEKAVTSAGSTLARVQLALWSSASPGQAGRSVARANLVRLGGVYGLDSWLSLPEEASPSAVILSRREKEVCVELAHGYTAAETAQRLGISPRTVEKHAANAYKKLDIASRQELAAALGMSLAGGGA</sequence>
<dbReference type="PANTHER" id="PTHR44688">
    <property type="entry name" value="DNA-BINDING TRANSCRIPTIONAL ACTIVATOR DEVR_DOSR"/>
    <property type="match status" value="1"/>
</dbReference>